<comment type="caution">
    <text evidence="1">The sequence shown here is derived from an EMBL/GenBank/DDBJ whole genome shotgun (WGS) entry which is preliminary data.</text>
</comment>
<reference evidence="1 2" key="1">
    <citation type="submission" date="2018-05" db="EMBL/GenBank/DDBJ databases">
        <title>Genomic Encyclopedia of Archaeal and Bacterial Type Strains, Phase II (KMG-II): from individual species to whole genera.</title>
        <authorList>
            <person name="Goeker M."/>
        </authorList>
    </citation>
    <scope>NUCLEOTIDE SEQUENCE [LARGE SCALE GENOMIC DNA]</scope>
    <source>
        <strain evidence="1 2">DSM 45184</strain>
    </source>
</reference>
<gene>
    <name evidence="1" type="ORF">BC793_102219</name>
</gene>
<accession>A0A316FQY2</accession>
<evidence type="ECO:0000313" key="2">
    <source>
        <dbReference type="Proteomes" id="UP000245697"/>
    </source>
</evidence>
<name>A0A316FQY2_9ACTN</name>
<organism evidence="1 2">
    <name type="scientific">Actinoplanes xinjiangensis</name>
    <dbReference type="NCBI Taxonomy" id="512350"/>
    <lineage>
        <taxon>Bacteria</taxon>
        <taxon>Bacillati</taxon>
        <taxon>Actinomycetota</taxon>
        <taxon>Actinomycetes</taxon>
        <taxon>Micromonosporales</taxon>
        <taxon>Micromonosporaceae</taxon>
        <taxon>Actinoplanes</taxon>
    </lineage>
</organism>
<keyword evidence="2" id="KW-1185">Reference proteome</keyword>
<evidence type="ECO:0000313" key="1">
    <source>
        <dbReference type="EMBL" id="PWK51191.1"/>
    </source>
</evidence>
<dbReference type="Proteomes" id="UP000245697">
    <property type="component" value="Unassembled WGS sequence"/>
</dbReference>
<dbReference type="EMBL" id="QGGR01000002">
    <property type="protein sequence ID" value="PWK51191.1"/>
    <property type="molecule type" value="Genomic_DNA"/>
</dbReference>
<sequence>MLTAATAAGRGRRDKRVTDRPLYAELGFTDAEWGLLTGLPQSVLTAASAASPDSARKTRAESAAGLDRISDARSSASTLVAAVATAAVAEAGDPEIGEEPPVIQPGDPAGYAADVVARAAEVAALLAVKASPADAETYRHWLVEIADEVVGAASSGGLLGIGGETVTESERTFRDDLAKALAG</sequence>
<dbReference type="AlphaFoldDB" id="A0A316FQY2"/>
<proteinExistence type="predicted"/>
<protein>
    <submittedName>
        <fullName evidence="1">Uncharacterized protein</fullName>
    </submittedName>
</protein>